<comment type="caution">
    <text evidence="2">The sequence shown here is derived from an EMBL/GenBank/DDBJ whole genome shotgun (WGS) entry which is preliminary data.</text>
</comment>
<evidence type="ECO:0000313" key="2">
    <source>
        <dbReference type="EMBL" id="EOL43497.1"/>
    </source>
</evidence>
<dbReference type="EMBL" id="AJAU01000022">
    <property type="protein sequence ID" value="EOL43497.1"/>
    <property type="molecule type" value="Genomic_DNA"/>
</dbReference>
<evidence type="ECO:0008006" key="4">
    <source>
        <dbReference type="Google" id="ProtNLM"/>
    </source>
</evidence>
<feature type="transmembrane region" description="Helical" evidence="1">
    <location>
        <begin position="6"/>
        <end position="25"/>
    </location>
</feature>
<keyword evidence="1" id="KW-0472">Membrane</keyword>
<keyword evidence="1" id="KW-0812">Transmembrane</keyword>
<proteinExistence type="predicted"/>
<reference evidence="2 3" key="1">
    <citation type="submission" date="2013-02" db="EMBL/GenBank/DDBJ databases">
        <title>The Genome Sequence of Enterococcus caccae BAA-1240.</title>
        <authorList>
            <consortium name="The Broad Institute Genome Sequencing Platform"/>
            <consortium name="The Broad Institute Genome Sequencing Center for Infectious Disease"/>
            <person name="Earl A.M."/>
            <person name="Gilmore M.S."/>
            <person name="Lebreton F."/>
            <person name="Walker B."/>
            <person name="Young S.K."/>
            <person name="Zeng Q."/>
            <person name="Gargeya S."/>
            <person name="Fitzgerald M."/>
            <person name="Haas B."/>
            <person name="Abouelleil A."/>
            <person name="Alvarado L."/>
            <person name="Arachchi H.M."/>
            <person name="Berlin A.M."/>
            <person name="Chapman S.B."/>
            <person name="Dewar J."/>
            <person name="Goldberg J."/>
            <person name="Griggs A."/>
            <person name="Gujja S."/>
            <person name="Hansen M."/>
            <person name="Howarth C."/>
            <person name="Imamovic A."/>
            <person name="Larimer J."/>
            <person name="McCowan C."/>
            <person name="Murphy C."/>
            <person name="Neiman D."/>
            <person name="Pearson M."/>
            <person name="Priest M."/>
            <person name="Roberts A."/>
            <person name="Saif S."/>
            <person name="Shea T."/>
            <person name="Sisk P."/>
            <person name="Sykes S."/>
            <person name="Wortman J."/>
            <person name="Nusbaum C."/>
            <person name="Birren B."/>
        </authorList>
    </citation>
    <scope>NUCLEOTIDE SEQUENCE [LARGE SCALE GENOMIC DNA]</scope>
    <source>
        <strain evidence="2 3">ATCC BAA-1240</strain>
    </source>
</reference>
<dbReference type="STRING" id="317735.RU98_GL002454"/>
<gene>
    <name evidence="2" type="ORF">UC7_02827</name>
</gene>
<dbReference type="InterPro" id="IPR010738">
    <property type="entry name" value="DUF1310"/>
</dbReference>
<dbReference type="Pfam" id="PF07006">
    <property type="entry name" value="DUF1310"/>
    <property type="match status" value="1"/>
</dbReference>
<dbReference type="RefSeq" id="WP_010772908.1">
    <property type="nucleotide sequence ID" value="NZ_KB946335.1"/>
</dbReference>
<evidence type="ECO:0000256" key="1">
    <source>
        <dbReference type="SAM" id="Phobius"/>
    </source>
</evidence>
<keyword evidence="3" id="KW-1185">Reference proteome</keyword>
<dbReference type="AlphaFoldDB" id="R3W7N3"/>
<protein>
    <recommendedName>
        <fullName evidence="4">DUF1310 family protein</fullName>
    </recommendedName>
</protein>
<evidence type="ECO:0000313" key="3">
    <source>
        <dbReference type="Proteomes" id="UP000013840"/>
    </source>
</evidence>
<dbReference type="Proteomes" id="UP000013840">
    <property type="component" value="Unassembled WGS sequence"/>
</dbReference>
<dbReference type="PATRIC" id="fig|1158612.3.peg.2792"/>
<organism evidence="2 3">
    <name type="scientific">Enterococcus caccae ATCC BAA-1240</name>
    <dbReference type="NCBI Taxonomy" id="1158612"/>
    <lineage>
        <taxon>Bacteria</taxon>
        <taxon>Bacillati</taxon>
        <taxon>Bacillota</taxon>
        <taxon>Bacilli</taxon>
        <taxon>Lactobacillales</taxon>
        <taxon>Enterococcaceae</taxon>
        <taxon>Enterococcus</taxon>
    </lineage>
</organism>
<name>R3W7N3_9ENTE</name>
<dbReference type="OrthoDB" id="2193846at2"/>
<keyword evidence="1" id="KW-1133">Transmembrane helix</keyword>
<accession>R3W7N3</accession>
<sequence length="130" mass="14376">MKKKLLIIIGIIIVIIIGIGGKMYMDSKKLDTEMIKVVKSDEAKKVFEEGIKNIDPKAFTNDGVIHSYKIDEESIKHSPMGSIIVNIIINGDDRLVAKFDLNKRTGTLNYGGVDISGELSDLKREAIGNE</sequence>
<dbReference type="eggNOG" id="ENOG5033BQV">
    <property type="taxonomic scope" value="Bacteria"/>
</dbReference>